<gene>
    <name evidence="5" type="ORF">M9Y10_004837</name>
</gene>
<dbReference type="SUPFAM" id="SSF109885">
    <property type="entry name" value="I/LWEQ domain"/>
    <property type="match status" value="1"/>
</dbReference>
<feature type="domain" description="I/LWEQ" evidence="4">
    <location>
        <begin position="1707"/>
        <end position="1846"/>
    </location>
</feature>
<comment type="caution">
    <text evidence="5">The sequence shown here is derived from an EMBL/GenBank/DDBJ whole genome shotgun (WGS) entry which is preliminary data.</text>
</comment>
<keyword evidence="6" id="KW-1185">Reference proteome</keyword>
<evidence type="ECO:0000256" key="2">
    <source>
        <dbReference type="ARBA" id="ARBA00022490"/>
    </source>
</evidence>
<dbReference type="InterPro" id="IPR035964">
    <property type="entry name" value="I/LWEQ_dom_sf"/>
</dbReference>
<protein>
    <recommendedName>
        <fullName evidence="4">I/LWEQ domain-containing protein</fullName>
    </recommendedName>
</protein>
<dbReference type="EMBL" id="JAPFFF010000011">
    <property type="protein sequence ID" value="KAK8878074.1"/>
    <property type="molecule type" value="Genomic_DNA"/>
</dbReference>
<evidence type="ECO:0000259" key="4">
    <source>
        <dbReference type="Pfam" id="PF01608"/>
    </source>
</evidence>
<reference evidence="5 6" key="1">
    <citation type="submission" date="2024-04" db="EMBL/GenBank/DDBJ databases">
        <title>Tritrichomonas musculus Genome.</title>
        <authorList>
            <person name="Alves-Ferreira E."/>
            <person name="Grigg M."/>
            <person name="Lorenzi H."/>
            <person name="Galac M."/>
        </authorList>
    </citation>
    <scope>NUCLEOTIDE SEQUENCE [LARGE SCALE GENOMIC DNA]</scope>
    <source>
        <strain evidence="5 6">EAF2021</strain>
    </source>
</reference>
<dbReference type="Proteomes" id="UP001470230">
    <property type="component" value="Unassembled WGS sequence"/>
</dbReference>
<comment type="subcellular location">
    <subcellularLocation>
        <location evidence="1">Cytoplasm</location>
    </subcellularLocation>
</comment>
<feature type="coiled-coil region" evidence="3">
    <location>
        <begin position="1811"/>
        <end position="1847"/>
    </location>
</feature>
<feature type="coiled-coil region" evidence="3">
    <location>
        <begin position="1283"/>
        <end position="1333"/>
    </location>
</feature>
<evidence type="ECO:0000313" key="5">
    <source>
        <dbReference type="EMBL" id="KAK8878074.1"/>
    </source>
</evidence>
<organism evidence="5 6">
    <name type="scientific">Tritrichomonas musculus</name>
    <dbReference type="NCBI Taxonomy" id="1915356"/>
    <lineage>
        <taxon>Eukaryota</taxon>
        <taxon>Metamonada</taxon>
        <taxon>Parabasalia</taxon>
        <taxon>Tritrichomonadida</taxon>
        <taxon>Tritrichomonadidae</taxon>
        <taxon>Tritrichomonas</taxon>
    </lineage>
</organism>
<dbReference type="Pfam" id="PF01608">
    <property type="entry name" value="I_LWEQ"/>
    <property type="match status" value="1"/>
</dbReference>
<evidence type="ECO:0000256" key="3">
    <source>
        <dbReference type="SAM" id="Coils"/>
    </source>
</evidence>
<name>A0ABR2JJM6_9EUKA</name>
<evidence type="ECO:0000313" key="6">
    <source>
        <dbReference type="Proteomes" id="UP001470230"/>
    </source>
</evidence>
<evidence type="ECO:0000256" key="1">
    <source>
        <dbReference type="ARBA" id="ARBA00004496"/>
    </source>
</evidence>
<dbReference type="InterPro" id="IPR002558">
    <property type="entry name" value="ILWEQ_dom"/>
</dbReference>
<accession>A0ABR2JJM6</accession>
<proteinExistence type="predicted"/>
<sequence>MSKIDLQQLVTVITDILTPPNQNPSQGEIRVTQMSVGEALSREVIEKNQLPSNTSEEVGQLLSVNIFNRSICFGFPKKNLPTFGVGQTVFSSSAVDYYFKCLDTFVSVIPSFLTFYLNVVMDVTQKKKTNDDFTKVANEFIEYVKFVLILSLGADIDQGQLPPEFNIPKVKDQFDNLSQKILKCLHEGDTFRAMKEVGQPTDQQEAIFAKEIQELNDQIKQFRQLFALLQSKLNENFDTLYIEQPYIDWQQYCKSITDIISIITILAYHIATYDPSQFVTIVQVLQQLNNFTFKMISPYLRLIRFRGKYDEYIKESKEAHEKLGTIFTPLLKAIIEILPKCPPPCIEFSKAKVTSLFTDLQNLHNEYSDRVENLLSALKSDRRFSSLMKVPGMGSSEGSEVSESSKGPLEIILKIVSQLTKQKSPVNEIGENFNKLVQEFQKFSQTLINTINKTPDINEKTRLVQQRDIINSSFMLFHTNIQGFIHNSNNNLLRFQAGIYAINLLLAFCNLDLSQTIIRTLCSLRPIVSENAVQFLPANTKVLIDLMTLINSRAADLPGDAREIFLGLYPTAISLIRESSTVFSANPDPNNPKNIGNCIRESDKLHPLLSALYYSINVQGLPVDLQGAAQLLSIFAFNIKYSADSLRLSIQSYTTHLITAFFSQIRPLIEFISNHATKLSEDQYQEFLSVKDKTFDYVKQLESQCEKQPPFGVFDFKYLESIKITFQSIMRPYLILLQKSTDVLKTIKQQPLIIKEMINSIAAMPKSLGSLIPLIDELYYLGELPIMPLIGPLLDKAHKDIAECISKLAESLKSNPSQASTEGLNLAISLNELANIMKYDGALKQFADQIQELSNGIHPTTAHVTLGVKQEIPQLASILQNLNNLTTGLQPMFEGYTNQLKSLGKQKAEELNKPPEPVGDPNVPLFPKGSGMLVDPKTGQKYPDLLIDQIPDAAMIDKLFMNAMQSPNEQLKALLNNYVDAIKKDVDEFLPLFAEYQRIPTPELLAKLNAIGSRILSNLKAYQDCLNFNPDTATEQHIKDLLKNFQDSPSASKALIAPEIILNDLAYANSKLTDPQQIALFNAAVAEILKNLTDNPELAYRQLDLLTKALLAEDQSPILEECIKELRDHLNKRDAQNTPLDINSLVFADRLLKILSNSSNPFPQEGSIQASMLVQSEKIKEEEKISDEIFAALDDLINAFEEILAGAGETEEINEDEIPDKIMDLNNEITELGVALQNDLKKSPVDQAELEKKLDSIKAKSLEVAGITSHVASRRQDLDKDTNEQLQDETAKVFESIKALEDAVNSAKGGSNARNAQRQVAKANRELNSALGALSDVVDAALEKTPSSVEPNDTDYNSYGNMLQNQILRLANIIQNCPDRSSNKFNLSVKNISKPLNECLDKFHKAAALAIKGADEEADVMKQVADFEKLVKDNLANPAKLDSNCPQESFQLLNDIRHAIGDALNTEIVAQPKAASSLPFRYSVPSTPQQATPASAQELLTLIEAVAKKSQDNLQSFTTTLNNAKSSADSITGSMNSFHGSVSDLLEPLDRMIASTWNPQSQNQLSQARTLLIKSADLSIDATRNRLLGSDGWREDIASFYDDANTSISKVLEAARKAFESAKADLSVTNEAERELVKAAQSVAESQKRLASMKSVAEEKKVAHGEGYLGLDILDISAPILSTAAKLIETAQAQTRFLLKRDPNLPNTKGLVKTAQDLVESLTLITVAAECTVNNEPDCISKVLAAANLVSSAAAHFLAEVYQKNGNPDLNAAMESITGSIQGLVKQLRAFGEAAQRQESEKNAASAAPSAHKLSSMIQKLNAEAKVVEARRALEEAELKLKKTRMENK</sequence>
<keyword evidence="3" id="KW-0175">Coiled coil</keyword>
<keyword evidence="2" id="KW-0963">Cytoplasm</keyword>